<proteinExistence type="predicted"/>
<sequence length="106" mass="11999">MKPTLFYSIPLLVYIVVNNGVAYLTWPYFLIVLLSFLLFQMARLRFPKGAILPLTAKMTNAAFYITTVAFAFRDQFLSPTTVNTLIGITICFAIADLRQTKKEPSI</sequence>
<feature type="transmembrane region" description="Helical" evidence="1">
    <location>
        <begin position="51"/>
        <end position="70"/>
    </location>
</feature>
<evidence type="ECO:0000313" key="3">
    <source>
        <dbReference type="Proteomes" id="UP000242682"/>
    </source>
</evidence>
<dbReference type="RefSeq" id="WP_106531724.1">
    <property type="nucleotide sequence ID" value="NZ_PYAT01000001.1"/>
</dbReference>
<keyword evidence="1" id="KW-1133">Transmembrane helix</keyword>
<reference evidence="2 3" key="1">
    <citation type="submission" date="2018-03" db="EMBL/GenBank/DDBJ databases">
        <title>Genomic Encyclopedia of Type Strains, Phase III (KMG-III): the genomes of soil and plant-associated and newly described type strains.</title>
        <authorList>
            <person name="Whitman W."/>
        </authorList>
    </citation>
    <scope>NUCLEOTIDE SEQUENCE [LARGE SCALE GENOMIC DNA]</scope>
    <source>
        <strain evidence="2 3">CGMCC 1.12259</strain>
    </source>
</reference>
<feature type="transmembrane region" description="Helical" evidence="1">
    <location>
        <begin position="76"/>
        <end position="95"/>
    </location>
</feature>
<comment type="caution">
    <text evidence="2">The sequence shown here is derived from an EMBL/GenBank/DDBJ whole genome shotgun (WGS) entry which is preliminary data.</text>
</comment>
<accession>A0A2P8H6R8</accession>
<name>A0A2P8H6R8_9BACL</name>
<keyword evidence="1" id="KW-0472">Membrane</keyword>
<keyword evidence="3" id="KW-1185">Reference proteome</keyword>
<dbReference type="AlphaFoldDB" id="A0A2P8H6R8"/>
<dbReference type="Proteomes" id="UP000242682">
    <property type="component" value="Unassembled WGS sequence"/>
</dbReference>
<dbReference type="OrthoDB" id="2427957at2"/>
<protein>
    <submittedName>
        <fullName evidence="2">Uncharacterized protein</fullName>
    </submittedName>
</protein>
<evidence type="ECO:0000313" key="2">
    <source>
        <dbReference type="EMBL" id="PSL41918.1"/>
    </source>
</evidence>
<feature type="transmembrane region" description="Helical" evidence="1">
    <location>
        <begin position="20"/>
        <end position="39"/>
    </location>
</feature>
<organism evidence="2 3">
    <name type="scientific">Planomicrobium soli</name>
    <dbReference type="NCBI Taxonomy" id="1176648"/>
    <lineage>
        <taxon>Bacteria</taxon>
        <taxon>Bacillati</taxon>
        <taxon>Bacillota</taxon>
        <taxon>Bacilli</taxon>
        <taxon>Bacillales</taxon>
        <taxon>Caryophanaceae</taxon>
        <taxon>Planomicrobium</taxon>
    </lineage>
</organism>
<evidence type="ECO:0000256" key="1">
    <source>
        <dbReference type="SAM" id="Phobius"/>
    </source>
</evidence>
<keyword evidence="1" id="KW-0812">Transmembrane</keyword>
<gene>
    <name evidence="2" type="ORF">B0H99_101164</name>
</gene>
<dbReference type="EMBL" id="PYAT01000001">
    <property type="protein sequence ID" value="PSL41918.1"/>
    <property type="molecule type" value="Genomic_DNA"/>
</dbReference>